<reference evidence="2 3" key="1">
    <citation type="journal article" date="2010" name="Cell">
        <title>The genome of Naegleria gruberi illuminates early eukaryotic versatility.</title>
        <authorList>
            <person name="Fritz-Laylin L.K."/>
            <person name="Prochnik S.E."/>
            <person name="Ginger M.L."/>
            <person name="Dacks J.B."/>
            <person name="Carpenter M.L."/>
            <person name="Field M.C."/>
            <person name="Kuo A."/>
            <person name="Paredez A."/>
            <person name="Chapman J."/>
            <person name="Pham J."/>
            <person name="Shu S."/>
            <person name="Neupane R."/>
            <person name="Cipriano M."/>
            <person name="Mancuso J."/>
            <person name="Tu H."/>
            <person name="Salamov A."/>
            <person name="Lindquist E."/>
            <person name="Shapiro H."/>
            <person name="Lucas S."/>
            <person name="Grigoriev I.V."/>
            <person name="Cande W.Z."/>
            <person name="Fulton C."/>
            <person name="Rokhsar D.S."/>
            <person name="Dawson S.C."/>
        </authorList>
    </citation>
    <scope>NUCLEOTIDE SEQUENCE [LARGE SCALE GENOMIC DNA]</scope>
    <source>
        <strain evidence="2 3">NEG-M</strain>
    </source>
</reference>
<name>D2VRV0_NAEGR</name>
<dbReference type="Proteomes" id="UP000006671">
    <property type="component" value="Unassembled WGS sequence"/>
</dbReference>
<evidence type="ECO:0000313" key="2">
    <source>
        <dbReference type="EMBL" id="EFC40453.1"/>
    </source>
</evidence>
<dbReference type="GeneID" id="8851025"/>
<organism evidence="3">
    <name type="scientific">Naegleria gruberi</name>
    <name type="common">Amoeba</name>
    <dbReference type="NCBI Taxonomy" id="5762"/>
    <lineage>
        <taxon>Eukaryota</taxon>
        <taxon>Discoba</taxon>
        <taxon>Heterolobosea</taxon>
        <taxon>Tetramitia</taxon>
        <taxon>Eutetramitia</taxon>
        <taxon>Vahlkampfiidae</taxon>
        <taxon>Naegleria</taxon>
    </lineage>
</organism>
<protein>
    <submittedName>
        <fullName evidence="2">Predicted protein</fullName>
    </submittedName>
</protein>
<keyword evidence="3" id="KW-1185">Reference proteome</keyword>
<proteinExistence type="predicted"/>
<dbReference type="RefSeq" id="XP_002673197.1">
    <property type="nucleotide sequence ID" value="XM_002673151.1"/>
</dbReference>
<dbReference type="EMBL" id="GG738892">
    <property type="protein sequence ID" value="EFC40453.1"/>
    <property type="molecule type" value="Genomic_DNA"/>
</dbReference>
<evidence type="ECO:0000313" key="3">
    <source>
        <dbReference type="Proteomes" id="UP000006671"/>
    </source>
</evidence>
<sequence length="222" mass="24944">MLNIIHSQGIRVSSSSSLPSLVRSNSTLFSMLNSFNQVTSASVSIKETSKSEETTHTNWYHLWAFLAILLDYVSVIFNVFPVSTTIENTPSTSSMMTNEELEYELGNQCTISNSIMPRSLSPRPDLPKNSLEVFTSEFYFSLFASGGIESNENLERMVNSFGNLVPRHDSIYSQSESSEDDSSSTSSIRTKHNNEHSEKSYQQHAEVDALKSTLNLFKFPKR</sequence>
<feature type="region of interest" description="Disordered" evidence="1">
    <location>
        <begin position="172"/>
        <end position="205"/>
    </location>
</feature>
<dbReference type="InParanoid" id="D2VRV0"/>
<dbReference type="KEGG" id="ngr:NAEGRDRAFT_71712"/>
<feature type="compositionally biased region" description="Basic and acidic residues" evidence="1">
    <location>
        <begin position="192"/>
        <end position="205"/>
    </location>
</feature>
<accession>D2VRV0</accession>
<dbReference type="AlphaFoldDB" id="D2VRV0"/>
<evidence type="ECO:0000256" key="1">
    <source>
        <dbReference type="SAM" id="MobiDB-lite"/>
    </source>
</evidence>
<dbReference type="VEuPathDB" id="AmoebaDB:NAEGRDRAFT_71712"/>
<gene>
    <name evidence="2" type="ORF">NAEGRDRAFT_71712</name>
</gene>